<dbReference type="eggNOG" id="COG0239">
    <property type="taxonomic scope" value="Bacteria"/>
</dbReference>
<organism evidence="14 15">
    <name type="scientific">Rhodopseudomonas palustris (strain HaA2)</name>
    <dbReference type="NCBI Taxonomy" id="316058"/>
    <lineage>
        <taxon>Bacteria</taxon>
        <taxon>Pseudomonadati</taxon>
        <taxon>Pseudomonadota</taxon>
        <taxon>Alphaproteobacteria</taxon>
        <taxon>Hyphomicrobiales</taxon>
        <taxon>Nitrobacteraceae</taxon>
        <taxon>Rhodopseudomonas</taxon>
    </lineage>
</organism>
<protein>
    <recommendedName>
        <fullName evidence="13">Fluoride-specific ion channel FluC</fullName>
    </recommendedName>
</protein>
<evidence type="ECO:0000256" key="2">
    <source>
        <dbReference type="ARBA" id="ARBA00010554"/>
    </source>
</evidence>
<comment type="activity regulation">
    <text evidence="13">Na(+) is not transported, but it plays an essential structural role and its presence is essential for fluoride channel function.</text>
</comment>
<keyword evidence="3 13" id="KW-1003">Cell membrane</keyword>
<evidence type="ECO:0000256" key="12">
    <source>
        <dbReference type="ARBA" id="ARBA00035585"/>
    </source>
</evidence>
<feature type="transmembrane region" description="Helical" evidence="13">
    <location>
        <begin position="86"/>
        <end position="103"/>
    </location>
</feature>
<sequence length="270" mass="29257">MTDRRIPDWAMRAWERFTLYGLIALGSVIGGLSRYLVGVAQLALVGPPFPWAILFVNVTGSFIIGFYATLTGPDGRIFAGTRQRQFVMTGICGGYTTFSGFSLDTLQLIHHGHRAAALANVAASPVAWLIAVWVGYAVATRLNRLRTVAATGAEAENLQIPRHATLLRIFVDESDQHDGMPLYEAIVLKAREMQLAGATVFRGPAGYGQSSQMHLANALGVPDTLPLIIEIIDGEDAVSRFLPALDEMMPGGMVTMEKVEVLQYGRPAGR</sequence>
<evidence type="ECO:0000256" key="10">
    <source>
        <dbReference type="ARBA" id="ARBA00023303"/>
    </source>
</evidence>
<dbReference type="Pfam" id="PF02537">
    <property type="entry name" value="CRCB"/>
    <property type="match status" value="1"/>
</dbReference>
<dbReference type="HOGENOM" id="CLU_1022623_0_0_5"/>
<accession>Q2IVW0</accession>
<dbReference type="Gene3D" id="3.30.70.120">
    <property type="match status" value="1"/>
</dbReference>
<dbReference type="Proteomes" id="UP000008809">
    <property type="component" value="Chromosome"/>
</dbReference>
<dbReference type="GO" id="GO:0062054">
    <property type="term" value="F:fluoride channel activity"/>
    <property type="evidence" value="ECO:0007669"/>
    <property type="project" value="UniProtKB-UniRule"/>
</dbReference>
<evidence type="ECO:0000256" key="3">
    <source>
        <dbReference type="ARBA" id="ARBA00022475"/>
    </source>
</evidence>
<evidence type="ECO:0000313" key="14">
    <source>
        <dbReference type="EMBL" id="ABD07650.1"/>
    </source>
</evidence>
<keyword evidence="4 13" id="KW-0997">Cell inner membrane</keyword>
<comment type="subcellular location">
    <subcellularLocation>
        <location evidence="13">Cell inner membrane</location>
        <topology evidence="13">Multi-pass membrane protein</topology>
    </subcellularLocation>
    <subcellularLocation>
        <location evidence="1">Cell membrane</location>
        <topology evidence="1">Multi-pass membrane protein</topology>
    </subcellularLocation>
</comment>
<dbReference type="InterPro" id="IPR003691">
    <property type="entry name" value="FluC"/>
</dbReference>
<dbReference type="InterPro" id="IPR003793">
    <property type="entry name" value="UPF0166"/>
</dbReference>
<dbReference type="PANTHER" id="PTHR35983">
    <property type="entry name" value="UPF0166 PROTEIN TM_0021"/>
    <property type="match status" value="1"/>
</dbReference>
<dbReference type="HAMAP" id="MF_00454">
    <property type="entry name" value="FluC"/>
    <property type="match status" value="1"/>
</dbReference>
<keyword evidence="10 13" id="KW-0407">Ion channel</keyword>
<dbReference type="GO" id="GO:0140114">
    <property type="term" value="P:cellular detoxification of fluoride"/>
    <property type="evidence" value="ECO:0007669"/>
    <property type="project" value="UniProtKB-UniRule"/>
</dbReference>
<evidence type="ECO:0000256" key="13">
    <source>
        <dbReference type="HAMAP-Rule" id="MF_00454"/>
    </source>
</evidence>
<keyword evidence="7 13" id="KW-0915">Sodium</keyword>
<dbReference type="InterPro" id="IPR015867">
    <property type="entry name" value="N-reg_PII/ATP_PRibTrfase_C"/>
</dbReference>
<dbReference type="InterPro" id="IPR011322">
    <property type="entry name" value="N-reg_PII-like_a/b"/>
</dbReference>
<evidence type="ECO:0000256" key="8">
    <source>
        <dbReference type="ARBA" id="ARBA00023065"/>
    </source>
</evidence>
<keyword evidence="13" id="KW-0813">Transport</keyword>
<evidence type="ECO:0000256" key="5">
    <source>
        <dbReference type="ARBA" id="ARBA00022692"/>
    </source>
</evidence>
<reference evidence="14 15" key="1">
    <citation type="submission" date="2006-01" db="EMBL/GenBank/DDBJ databases">
        <title>Complete sequence of Rhodopseudomonas palustris HaA2.</title>
        <authorList>
            <consortium name="US DOE Joint Genome Institute"/>
            <person name="Copeland A."/>
            <person name="Lucas S."/>
            <person name="Lapidus A."/>
            <person name="Barry K."/>
            <person name="Detter J.C."/>
            <person name="Glavina T."/>
            <person name="Hammon N."/>
            <person name="Israni S."/>
            <person name="Pitluck S."/>
            <person name="Chain P."/>
            <person name="Malfatti S."/>
            <person name="Shin M."/>
            <person name="Vergez L."/>
            <person name="Schmutz J."/>
            <person name="Larimer F."/>
            <person name="Land M."/>
            <person name="Hauser L."/>
            <person name="Pelletier D.A."/>
            <person name="Kyrpides N."/>
            <person name="Anderson I."/>
            <person name="Oda Y."/>
            <person name="Harwood C.S."/>
            <person name="Richardson P."/>
        </authorList>
    </citation>
    <scope>NUCLEOTIDE SEQUENCE [LARGE SCALE GENOMIC DNA]</scope>
    <source>
        <strain evidence="14 15">HaA2</strain>
    </source>
</reference>
<evidence type="ECO:0000256" key="4">
    <source>
        <dbReference type="ARBA" id="ARBA00022519"/>
    </source>
</evidence>
<gene>
    <name evidence="13" type="primary">fluC</name>
    <name evidence="13" type="synonym">crcB</name>
    <name evidence="14" type="ordered locus">RPB_2948</name>
</gene>
<comment type="function">
    <text evidence="13">Fluoride-specific ion channel. Important for reducing fluoride concentration in the cell, thus reducing its toxicity.</text>
</comment>
<comment type="similarity">
    <text evidence="11 13">Belongs to the fluoride channel Fluc/FEX (TC 1.A.43) family.</text>
</comment>
<evidence type="ECO:0000256" key="11">
    <source>
        <dbReference type="ARBA" id="ARBA00035120"/>
    </source>
</evidence>
<dbReference type="STRING" id="316058.RPB_2948"/>
<keyword evidence="8 13" id="KW-0406">Ion transport</keyword>
<dbReference type="EMBL" id="CP000250">
    <property type="protein sequence ID" value="ABD07650.1"/>
    <property type="molecule type" value="Genomic_DNA"/>
</dbReference>
<evidence type="ECO:0000313" key="15">
    <source>
        <dbReference type="Proteomes" id="UP000008809"/>
    </source>
</evidence>
<dbReference type="KEGG" id="rpb:RPB_2948"/>
<dbReference type="AlphaFoldDB" id="Q2IVW0"/>
<evidence type="ECO:0000256" key="9">
    <source>
        <dbReference type="ARBA" id="ARBA00023136"/>
    </source>
</evidence>
<name>Q2IVW0_RHOP2</name>
<keyword evidence="13" id="KW-0479">Metal-binding</keyword>
<dbReference type="eggNOG" id="COG1993">
    <property type="taxonomic scope" value="Bacteria"/>
</dbReference>
<evidence type="ECO:0000256" key="7">
    <source>
        <dbReference type="ARBA" id="ARBA00023053"/>
    </source>
</evidence>
<evidence type="ECO:0000256" key="6">
    <source>
        <dbReference type="ARBA" id="ARBA00022989"/>
    </source>
</evidence>
<dbReference type="SUPFAM" id="SSF54913">
    <property type="entry name" value="GlnB-like"/>
    <property type="match status" value="1"/>
</dbReference>
<keyword evidence="9 13" id="KW-0472">Membrane</keyword>
<feature type="binding site" evidence="13">
    <location>
        <position position="93"/>
    </location>
    <ligand>
        <name>Na(+)</name>
        <dbReference type="ChEBI" id="CHEBI:29101"/>
        <note>structural</note>
    </ligand>
</feature>
<comment type="similarity">
    <text evidence="2">Belongs to the UPF0166 family.</text>
</comment>
<dbReference type="NCBIfam" id="NF010802">
    <property type="entry name" value="PRK14206.1"/>
    <property type="match status" value="1"/>
</dbReference>
<feature type="transmembrane region" description="Helical" evidence="13">
    <location>
        <begin position="115"/>
        <end position="139"/>
    </location>
</feature>
<comment type="catalytic activity">
    <reaction evidence="12">
        <text>fluoride(in) = fluoride(out)</text>
        <dbReference type="Rhea" id="RHEA:76159"/>
        <dbReference type="ChEBI" id="CHEBI:17051"/>
    </reaction>
    <physiologicalReaction direction="left-to-right" evidence="12">
        <dbReference type="Rhea" id="RHEA:76160"/>
    </physiologicalReaction>
</comment>
<feature type="transmembrane region" description="Helical" evidence="13">
    <location>
        <begin position="20"/>
        <end position="37"/>
    </location>
</feature>
<feature type="binding site" evidence="13">
    <location>
        <position position="96"/>
    </location>
    <ligand>
        <name>Na(+)</name>
        <dbReference type="ChEBI" id="CHEBI:29101"/>
        <note>structural</note>
    </ligand>
</feature>
<proteinExistence type="inferred from homology"/>
<feature type="transmembrane region" description="Helical" evidence="13">
    <location>
        <begin position="49"/>
        <end position="70"/>
    </location>
</feature>
<dbReference type="Pfam" id="PF02641">
    <property type="entry name" value="DUF190"/>
    <property type="match status" value="1"/>
</dbReference>
<dbReference type="PANTHER" id="PTHR35983:SF1">
    <property type="entry name" value="UPF0166 PROTEIN TM_0021"/>
    <property type="match status" value="1"/>
</dbReference>
<keyword evidence="15" id="KW-1185">Reference proteome</keyword>
<keyword evidence="6 13" id="KW-1133">Transmembrane helix</keyword>
<evidence type="ECO:0000256" key="1">
    <source>
        <dbReference type="ARBA" id="ARBA00004651"/>
    </source>
</evidence>
<dbReference type="GO" id="GO:0005886">
    <property type="term" value="C:plasma membrane"/>
    <property type="evidence" value="ECO:0007669"/>
    <property type="project" value="UniProtKB-SubCell"/>
</dbReference>
<keyword evidence="5 13" id="KW-0812">Transmembrane</keyword>
<dbReference type="GO" id="GO:0046872">
    <property type="term" value="F:metal ion binding"/>
    <property type="evidence" value="ECO:0007669"/>
    <property type="project" value="UniProtKB-KW"/>
</dbReference>